<dbReference type="RefSeq" id="WP_108343526.1">
    <property type="nucleotide sequence ID" value="NZ_PYXZ01000002.1"/>
</dbReference>
<protein>
    <submittedName>
        <fullName evidence="2">Uncharacterized protein</fullName>
    </submittedName>
</protein>
<proteinExistence type="predicted"/>
<dbReference type="PROSITE" id="PS51257">
    <property type="entry name" value="PROKAR_LIPOPROTEIN"/>
    <property type="match status" value="1"/>
</dbReference>
<gene>
    <name evidence="2" type="ORF">C7S10_06050</name>
</gene>
<accession>A0A2R7YZ94</accession>
<dbReference type="AlphaFoldDB" id="A0A2R7YZ94"/>
<evidence type="ECO:0000256" key="1">
    <source>
        <dbReference type="SAM" id="SignalP"/>
    </source>
</evidence>
<feature type="chain" id="PRO_5038552488" evidence="1">
    <location>
        <begin position="24"/>
        <end position="159"/>
    </location>
</feature>
<comment type="caution">
    <text evidence="2">The sequence shown here is derived from an EMBL/GenBank/DDBJ whole genome shotgun (WGS) entry which is preliminary data.</text>
</comment>
<name>A0A2R7YZ94_9ACTN</name>
<dbReference type="EMBL" id="PYXZ01000002">
    <property type="protein sequence ID" value="PUA81634.1"/>
    <property type="molecule type" value="Genomic_DNA"/>
</dbReference>
<feature type="signal peptide" evidence="1">
    <location>
        <begin position="1"/>
        <end position="23"/>
    </location>
</feature>
<keyword evidence="3" id="KW-1185">Reference proteome</keyword>
<reference evidence="2 3" key="1">
    <citation type="submission" date="2018-03" db="EMBL/GenBank/DDBJ databases">
        <authorList>
            <person name="Keele B.F."/>
        </authorList>
    </citation>
    <scope>NUCLEOTIDE SEQUENCE [LARGE SCALE GENOMIC DNA]</scope>
    <source>
        <strain evidence="2 3">IB-3</strain>
    </source>
</reference>
<dbReference type="OrthoDB" id="5117757at2"/>
<sequence>MPRTTTSLAVLALLAAGVLVGCGADDAEPGPSDSTSTGATPTAGAATLELTLPAAPAGRCMAPNVENLQAQDTAFEGVVTAVDDDMATLQVEQSFKGDDVQTVSVALPSQELADALLAVDFQVDQTYLVSSLDGQVSVCGLSAPKDDLLTGLYDEAYAG</sequence>
<evidence type="ECO:0000313" key="2">
    <source>
        <dbReference type="EMBL" id="PUA81634.1"/>
    </source>
</evidence>
<dbReference type="Proteomes" id="UP000244867">
    <property type="component" value="Unassembled WGS sequence"/>
</dbReference>
<keyword evidence="1" id="KW-0732">Signal</keyword>
<organism evidence="2 3">
    <name type="scientific">Nocardioides currus</name>
    <dbReference type="NCBI Taxonomy" id="2133958"/>
    <lineage>
        <taxon>Bacteria</taxon>
        <taxon>Bacillati</taxon>
        <taxon>Actinomycetota</taxon>
        <taxon>Actinomycetes</taxon>
        <taxon>Propionibacteriales</taxon>
        <taxon>Nocardioidaceae</taxon>
        <taxon>Nocardioides</taxon>
    </lineage>
</organism>
<evidence type="ECO:0000313" key="3">
    <source>
        <dbReference type="Proteomes" id="UP000244867"/>
    </source>
</evidence>